<dbReference type="CDD" id="cd08297">
    <property type="entry name" value="CAD3"/>
    <property type="match status" value="1"/>
</dbReference>
<dbReference type="GO" id="GO:0008270">
    <property type="term" value="F:zinc ion binding"/>
    <property type="evidence" value="ECO:0007669"/>
    <property type="project" value="InterPro"/>
</dbReference>
<dbReference type="Gene3D" id="3.90.180.10">
    <property type="entry name" value="Medium-chain alcohol dehydrogenases, catalytic domain"/>
    <property type="match status" value="1"/>
</dbReference>
<dbReference type="PANTHER" id="PTHR42940">
    <property type="entry name" value="ALCOHOL DEHYDROGENASE 1-RELATED"/>
    <property type="match status" value="1"/>
</dbReference>
<comment type="cofactor">
    <cofactor evidence="1 7">
        <name>Zn(2+)</name>
        <dbReference type="ChEBI" id="CHEBI:29105"/>
    </cofactor>
</comment>
<evidence type="ECO:0000256" key="7">
    <source>
        <dbReference type="RuleBase" id="RU361277"/>
    </source>
</evidence>
<proteinExistence type="inferred from homology"/>
<protein>
    <recommendedName>
        <fullName evidence="8">Enoyl reductase (ER) domain-containing protein</fullName>
    </recommendedName>
</protein>
<keyword evidence="5" id="KW-0560">Oxidoreductase</keyword>
<dbReference type="AlphaFoldDB" id="A0A3M2S022"/>
<dbReference type="PROSITE" id="PS00059">
    <property type="entry name" value="ADH_ZINC"/>
    <property type="match status" value="1"/>
</dbReference>
<dbReference type="SUPFAM" id="SSF50129">
    <property type="entry name" value="GroES-like"/>
    <property type="match status" value="1"/>
</dbReference>
<dbReference type="InterPro" id="IPR011032">
    <property type="entry name" value="GroES-like_sf"/>
</dbReference>
<dbReference type="Proteomes" id="UP000277212">
    <property type="component" value="Unassembled WGS sequence"/>
</dbReference>
<accession>A0A3M2S022</accession>
<dbReference type="STRING" id="2010991.A0A3M2S022"/>
<sequence length="360" mass="38515">MNIVGPIPLTCKAGVVVKHGPNFKIEIQDVPVPEPGADEILIRLNAIGVCYSDIHYMLEDLPLPRMRDHGVRSPGHEGAGVVVKVGVLVKNWKPGDRAGVKPTWNTCMSCQLCWLGLECHCAEAVPTGLKVPGTYQQYILSPARYASRIPDGVDDFSAGPIMCSGSTMRRSLVESQLRPGEWTAFLGAGGGVGHMGVQLAKAMGLRVIGVDAGENKRRLCMELGCEAFIDFANIQDVPEEIKRITSGKGVDGVFVTASSPASYAMATKMACIGGKIMCVGMPPSGTAFAGDDPMFLMLRNLKVIGTLTGSMKDTEDALEFAARGLLKPVYQIFGIDRLPEAVDLLRHGKVAGRCVIDFNA</sequence>
<comment type="similarity">
    <text evidence="2 7">Belongs to the zinc-containing alcohol dehydrogenase family.</text>
</comment>
<dbReference type="GO" id="GO:0004022">
    <property type="term" value="F:alcohol dehydrogenase (NAD+) activity"/>
    <property type="evidence" value="ECO:0007669"/>
    <property type="project" value="TreeGrafter"/>
</dbReference>
<dbReference type="FunFam" id="3.40.50.720:FF:000039">
    <property type="entry name" value="Alcohol dehydrogenase AdhP"/>
    <property type="match status" value="1"/>
</dbReference>
<evidence type="ECO:0000256" key="2">
    <source>
        <dbReference type="ARBA" id="ARBA00008072"/>
    </source>
</evidence>
<dbReference type="SUPFAM" id="SSF51735">
    <property type="entry name" value="NAD(P)-binding Rossmann-fold domains"/>
    <property type="match status" value="1"/>
</dbReference>
<dbReference type="Pfam" id="PF08240">
    <property type="entry name" value="ADH_N"/>
    <property type="match status" value="1"/>
</dbReference>
<keyword evidence="10" id="KW-1185">Reference proteome</keyword>
<keyword evidence="6" id="KW-0520">NAD</keyword>
<keyword evidence="3 7" id="KW-0479">Metal-binding</keyword>
<dbReference type="InterPro" id="IPR013149">
    <property type="entry name" value="ADH-like_C"/>
</dbReference>
<evidence type="ECO:0000256" key="5">
    <source>
        <dbReference type="ARBA" id="ARBA00023002"/>
    </source>
</evidence>
<name>A0A3M2S022_9HYPO</name>
<evidence type="ECO:0000313" key="10">
    <source>
        <dbReference type="Proteomes" id="UP000277212"/>
    </source>
</evidence>
<dbReference type="GO" id="GO:0005737">
    <property type="term" value="C:cytoplasm"/>
    <property type="evidence" value="ECO:0007669"/>
    <property type="project" value="TreeGrafter"/>
</dbReference>
<evidence type="ECO:0000259" key="8">
    <source>
        <dbReference type="SMART" id="SM00829"/>
    </source>
</evidence>
<dbReference type="OrthoDB" id="1879366at2759"/>
<gene>
    <name evidence="9" type="ORF">CDV36_009712</name>
</gene>
<dbReference type="Pfam" id="PF00107">
    <property type="entry name" value="ADH_zinc_N"/>
    <property type="match status" value="1"/>
</dbReference>
<dbReference type="EMBL" id="NKUJ01000195">
    <property type="protein sequence ID" value="RMJ10672.1"/>
    <property type="molecule type" value="Genomic_DNA"/>
</dbReference>
<dbReference type="InterPro" id="IPR020843">
    <property type="entry name" value="ER"/>
</dbReference>
<dbReference type="InterPro" id="IPR002328">
    <property type="entry name" value="ADH_Zn_CS"/>
</dbReference>
<evidence type="ECO:0000313" key="9">
    <source>
        <dbReference type="EMBL" id="RMJ10672.1"/>
    </source>
</evidence>
<dbReference type="InterPro" id="IPR013154">
    <property type="entry name" value="ADH-like_N"/>
</dbReference>
<comment type="caution">
    <text evidence="9">The sequence shown here is derived from an EMBL/GenBank/DDBJ whole genome shotgun (WGS) entry which is preliminary data.</text>
</comment>
<keyword evidence="4 7" id="KW-0862">Zinc</keyword>
<feature type="domain" description="Enoyl reductase (ER)" evidence="8">
    <location>
        <begin position="20"/>
        <end position="356"/>
    </location>
</feature>
<evidence type="ECO:0000256" key="1">
    <source>
        <dbReference type="ARBA" id="ARBA00001947"/>
    </source>
</evidence>
<reference evidence="9 10" key="1">
    <citation type="submission" date="2017-06" db="EMBL/GenBank/DDBJ databases">
        <title>Comparative genomic analysis of Ambrosia Fusariam Clade fungi.</title>
        <authorList>
            <person name="Stajich J.E."/>
            <person name="Carrillo J."/>
            <person name="Kijimoto T."/>
            <person name="Eskalen A."/>
            <person name="O'Donnell K."/>
            <person name="Kasson M."/>
        </authorList>
    </citation>
    <scope>NUCLEOTIDE SEQUENCE [LARGE SCALE GENOMIC DNA]</scope>
    <source>
        <strain evidence="9">UCR3666</strain>
    </source>
</reference>
<organism evidence="9 10">
    <name type="scientific">Fusarium kuroshium</name>
    <dbReference type="NCBI Taxonomy" id="2010991"/>
    <lineage>
        <taxon>Eukaryota</taxon>
        <taxon>Fungi</taxon>
        <taxon>Dikarya</taxon>
        <taxon>Ascomycota</taxon>
        <taxon>Pezizomycotina</taxon>
        <taxon>Sordariomycetes</taxon>
        <taxon>Hypocreomycetidae</taxon>
        <taxon>Hypocreales</taxon>
        <taxon>Nectriaceae</taxon>
        <taxon>Fusarium</taxon>
        <taxon>Fusarium solani species complex</taxon>
    </lineage>
</organism>
<dbReference type="InterPro" id="IPR036291">
    <property type="entry name" value="NAD(P)-bd_dom_sf"/>
</dbReference>
<evidence type="ECO:0000256" key="6">
    <source>
        <dbReference type="ARBA" id="ARBA00023027"/>
    </source>
</evidence>
<evidence type="ECO:0000256" key="4">
    <source>
        <dbReference type="ARBA" id="ARBA00022833"/>
    </source>
</evidence>
<dbReference type="SMART" id="SM00829">
    <property type="entry name" value="PKS_ER"/>
    <property type="match status" value="1"/>
</dbReference>
<dbReference type="PANTHER" id="PTHR42940:SF1">
    <property type="entry name" value="ENOYL REDUCTASE (ER) DOMAIN-CONTAINING PROTEIN"/>
    <property type="match status" value="1"/>
</dbReference>
<dbReference type="Gene3D" id="3.40.50.720">
    <property type="entry name" value="NAD(P)-binding Rossmann-like Domain"/>
    <property type="match status" value="1"/>
</dbReference>
<evidence type="ECO:0000256" key="3">
    <source>
        <dbReference type="ARBA" id="ARBA00022723"/>
    </source>
</evidence>